<protein>
    <submittedName>
        <fullName evidence="1">Uncharacterized protein</fullName>
    </submittedName>
</protein>
<name>A0AAJ1SWJ0_9BACI</name>
<evidence type="ECO:0000313" key="1">
    <source>
        <dbReference type="EMBL" id="MDQ0214045.1"/>
    </source>
</evidence>
<keyword evidence="2" id="KW-1185">Reference proteome</keyword>
<dbReference type="Proteomes" id="UP001237207">
    <property type="component" value="Unassembled WGS sequence"/>
</dbReference>
<proteinExistence type="predicted"/>
<accession>A0AAJ1SWJ0</accession>
<gene>
    <name evidence="1" type="ORF">J2S13_000440</name>
</gene>
<sequence length="36" mass="4210">MFRLSDSAYEMLAYIVHQEKITEDEQLYIRLSMGAG</sequence>
<comment type="caution">
    <text evidence="1">The sequence shown here is derived from an EMBL/GenBank/DDBJ whole genome shotgun (WGS) entry which is preliminary data.</text>
</comment>
<dbReference type="AlphaFoldDB" id="A0AAJ1SWJ0"/>
<dbReference type="EMBL" id="JAUSUC010000003">
    <property type="protein sequence ID" value="MDQ0214045.1"/>
    <property type="molecule type" value="Genomic_DNA"/>
</dbReference>
<organism evidence="1 2">
    <name type="scientific">Oikeobacillus pervagus</name>
    <dbReference type="NCBI Taxonomy" id="1325931"/>
    <lineage>
        <taxon>Bacteria</taxon>
        <taxon>Bacillati</taxon>
        <taxon>Bacillota</taxon>
        <taxon>Bacilli</taxon>
        <taxon>Bacillales</taxon>
        <taxon>Bacillaceae</taxon>
        <taxon>Oikeobacillus</taxon>
    </lineage>
</organism>
<reference evidence="1" key="1">
    <citation type="submission" date="2023-07" db="EMBL/GenBank/DDBJ databases">
        <title>Genomic Encyclopedia of Type Strains, Phase IV (KMG-IV): sequencing the most valuable type-strain genomes for metagenomic binning, comparative biology and taxonomic classification.</title>
        <authorList>
            <person name="Goeker M."/>
        </authorList>
    </citation>
    <scope>NUCLEOTIDE SEQUENCE</scope>
    <source>
        <strain evidence="1">DSM 23947</strain>
    </source>
</reference>
<evidence type="ECO:0000313" key="2">
    <source>
        <dbReference type="Proteomes" id="UP001237207"/>
    </source>
</evidence>